<reference evidence="1 2" key="1">
    <citation type="submission" date="2024-04" db="EMBL/GenBank/DDBJ databases">
        <authorList>
            <person name="Waldvogel A.-M."/>
            <person name="Schoenle A."/>
        </authorList>
    </citation>
    <scope>NUCLEOTIDE SEQUENCE [LARGE SCALE GENOMIC DNA]</scope>
</reference>
<gene>
    <name evidence="1" type="ORF">KC01_LOCUS30313</name>
</gene>
<organism evidence="1 2">
    <name type="scientific">Knipowitschia caucasica</name>
    <name type="common">Caucasian dwarf goby</name>
    <name type="synonym">Pomatoschistus caucasicus</name>
    <dbReference type="NCBI Taxonomy" id="637954"/>
    <lineage>
        <taxon>Eukaryota</taxon>
        <taxon>Metazoa</taxon>
        <taxon>Chordata</taxon>
        <taxon>Craniata</taxon>
        <taxon>Vertebrata</taxon>
        <taxon>Euteleostomi</taxon>
        <taxon>Actinopterygii</taxon>
        <taxon>Neopterygii</taxon>
        <taxon>Teleostei</taxon>
        <taxon>Neoteleostei</taxon>
        <taxon>Acanthomorphata</taxon>
        <taxon>Gobiaria</taxon>
        <taxon>Gobiiformes</taxon>
        <taxon>Gobioidei</taxon>
        <taxon>Gobiidae</taxon>
        <taxon>Gobiinae</taxon>
        <taxon>Knipowitschia</taxon>
    </lineage>
</organism>
<evidence type="ECO:0000313" key="2">
    <source>
        <dbReference type="Proteomes" id="UP001497482"/>
    </source>
</evidence>
<dbReference type="EMBL" id="OZ035825">
    <property type="protein sequence ID" value="CAL1602556.1"/>
    <property type="molecule type" value="Genomic_DNA"/>
</dbReference>
<proteinExistence type="predicted"/>
<keyword evidence="2" id="KW-1185">Reference proteome</keyword>
<dbReference type="AlphaFoldDB" id="A0AAV2LLY2"/>
<dbReference type="Proteomes" id="UP001497482">
    <property type="component" value="Chromosome 3"/>
</dbReference>
<protein>
    <submittedName>
        <fullName evidence="1">Uncharacterized protein</fullName>
    </submittedName>
</protein>
<sequence>MLLPTISPGAAPLHSHNLSDLLHSFSLSLPSSASLSSFALPSSRPVKSLSLPPPFPHLLLSSLIFPPFSFRSLSLSFSPPSSLS</sequence>
<evidence type="ECO:0000313" key="1">
    <source>
        <dbReference type="EMBL" id="CAL1602556.1"/>
    </source>
</evidence>
<accession>A0AAV2LLY2</accession>
<name>A0AAV2LLY2_KNICA</name>